<dbReference type="InterPro" id="IPR057326">
    <property type="entry name" value="KR_dom"/>
</dbReference>
<comment type="caution">
    <text evidence="5">The sequence shown here is derived from an EMBL/GenBank/DDBJ whole genome shotgun (WGS) entry which is preliminary data.</text>
</comment>
<proteinExistence type="inferred from homology"/>
<reference evidence="5 6" key="1">
    <citation type="submission" date="2021-05" db="EMBL/GenBank/DDBJ databases">
        <title>Mycobacterium acidophilum sp. nov., an extremely acid-tolerant member of the genus Mycobacterium.</title>
        <authorList>
            <person name="Xia J."/>
        </authorList>
    </citation>
    <scope>NUCLEOTIDE SEQUENCE [LARGE SCALE GENOMIC DNA]</scope>
    <source>
        <strain evidence="5 6">M1</strain>
    </source>
</reference>
<dbReference type="SUPFAM" id="SSF51735">
    <property type="entry name" value="NAD(P)-binding Rossmann-fold domains"/>
    <property type="match status" value="1"/>
</dbReference>
<dbReference type="NCBIfam" id="NF005878">
    <property type="entry name" value="PRK07825.1"/>
    <property type="match status" value="1"/>
</dbReference>
<dbReference type="InterPro" id="IPR036291">
    <property type="entry name" value="NAD(P)-bd_dom_sf"/>
</dbReference>
<dbReference type="PRINTS" id="PR00081">
    <property type="entry name" value="GDHRDH"/>
</dbReference>
<comment type="similarity">
    <text evidence="1 3">Belongs to the short-chain dehydrogenases/reductases (SDR) family.</text>
</comment>
<evidence type="ECO:0000313" key="6">
    <source>
        <dbReference type="Proteomes" id="UP001519535"/>
    </source>
</evidence>
<accession>A0ABS5RKR3</accession>
<dbReference type="SMART" id="SM00822">
    <property type="entry name" value="PKS_KR"/>
    <property type="match status" value="1"/>
</dbReference>
<dbReference type="InterPro" id="IPR002347">
    <property type="entry name" value="SDR_fam"/>
</dbReference>
<evidence type="ECO:0000259" key="4">
    <source>
        <dbReference type="SMART" id="SM00822"/>
    </source>
</evidence>
<feature type="domain" description="Ketoreductase" evidence="4">
    <location>
        <begin position="11"/>
        <end position="190"/>
    </location>
</feature>
<keyword evidence="2" id="KW-0560">Oxidoreductase</keyword>
<sequence length="286" mass="29645">MSKQRRDVRGRTVAITGGARGIGRATGEAFLRAGARVALGDVDADLVEKTAAELAETTGGEVTGLRLDVTDRASFAAFLDETETRLGPLDVLVNNAGIMPTGAFTEETDAATDRMVAINLVGVLTGSKLAARRFAGRGGQIVNVASLAGVSPHPGLATYCATKHAVVGFSETLHLELAAAGIGVTAVLPGIVRTELSAGHSTPDWLRPIGEVDPEKVAAAIVAAAAGDRVKVTVPRALGGMIKTMTLIPARARYAISHAAGFDTVFVNVDAAARDTYHRRIDAQSR</sequence>
<gene>
    <name evidence="5" type="ORF">KIH27_14605</name>
</gene>
<organism evidence="5 6">
    <name type="scientific">Mycolicibacter acidiphilus</name>
    <dbReference type="NCBI Taxonomy" id="2835306"/>
    <lineage>
        <taxon>Bacteria</taxon>
        <taxon>Bacillati</taxon>
        <taxon>Actinomycetota</taxon>
        <taxon>Actinomycetes</taxon>
        <taxon>Mycobacteriales</taxon>
        <taxon>Mycobacteriaceae</taxon>
        <taxon>Mycolicibacter</taxon>
    </lineage>
</organism>
<dbReference type="PANTHER" id="PTHR24322">
    <property type="entry name" value="PKSB"/>
    <property type="match status" value="1"/>
</dbReference>
<dbReference type="Gene3D" id="3.40.50.720">
    <property type="entry name" value="NAD(P)-binding Rossmann-like Domain"/>
    <property type="match status" value="1"/>
</dbReference>
<dbReference type="InterPro" id="IPR020904">
    <property type="entry name" value="Sc_DH/Rdtase_CS"/>
</dbReference>
<dbReference type="CDD" id="cd05233">
    <property type="entry name" value="SDR_c"/>
    <property type="match status" value="1"/>
</dbReference>
<evidence type="ECO:0000256" key="1">
    <source>
        <dbReference type="ARBA" id="ARBA00006484"/>
    </source>
</evidence>
<protein>
    <submittedName>
        <fullName evidence="5">SDR family oxidoreductase</fullName>
    </submittedName>
</protein>
<dbReference type="EMBL" id="JAHCLR010000030">
    <property type="protein sequence ID" value="MBS9534821.1"/>
    <property type="molecule type" value="Genomic_DNA"/>
</dbReference>
<dbReference type="Proteomes" id="UP001519535">
    <property type="component" value="Unassembled WGS sequence"/>
</dbReference>
<dbReference type="RefSeq" id="WP_214093684.1">
    <property type="nucleotide sequence ID" value="NZ_JAHCLR010000030.1"/>
</dbReference>
<evidence type="ECO:0000256" key="3">
    <source>
        <dbReference type="RuleBase" id="RU000363"/>
    </source>
</evidence>
<keyword evidence="6" id="KW-1185">Reference proteome</keyword>
<evidence type="ECO:0000313" key="5">
    <source>
        <dbReference type="EMBL" id="MBS9534821.1"/>
    </source>
</evidence>
<dbReference type="PANTHER" id="PTHR24322:SF736">
    <property type="entry name" value="RETINOL DEHYDROGENASE 10"/>
    <property type="match status" value="1"/>
</dbReference>
<dbReference type="Pfam" id="PF00106">
    <property type="entry name" value="adh_short"/>
    <property type="match status" value="1"/>
</dbReference>
<dbReference type="PROSITE" id="PS00061">
    <property type="entry name" value="ADH_SHORT"/>
    <property type="match status" value="1"/>
</dbReference>
<name>A0ABS5RKR3_9MYCO</name>
<dbReference type="PRINTS" id="PR00080">
    <property type="entry name" value="SDRFAMILY"/>
</dbReference>
<evidence type="ECO:0000256" key="2">
    <source>
        <dbReference type="ARBA" id="ARBA00023002"/>
    </source>
</evidence>